<reference evidence="11 12" key="1">
    <citation type="submission" date="2023-07" db="EMBL/GenBank/DDBJ databases">
        <title>Sequencing the genomes of 1000 actinobacteria strains.</title>
        <authorList>
            <person name="Klenk H.-P."/>
        </authorList>
    </citation>
    <scope>NUCLEOTIDE SEQUENCE [LARGE SCALE GENOMIC DNA]</scope>
    <source>
        <strain evidence="11 12">DSM 17163</strain>
    </source>
</reference>
<evidence type="ECO:0000313" key="11">
    <source>
        <dbReference type="EMBL" id="MDP9807017.1"/>
    </source>
</evidence>
<comment type="subcellular location">
    <subcellularLocation>
        <location evidence="1">Membrane</location>
    </subcellularLocation>
</comment>
<dbReference type="InterPro" id="IPR034746">
    <property type="entry name" value="POTRA"/>
</dbReference>
<dbReference type="EMBL" id="JAUSQX010000001">
    <property type="protein sequence ID" value="MDP9807017.1"/>
    <property type="molecule type" value="Genomic_DNA"/>
</dbReference>
<dbReference type="InterPro" id="IPR050487">
    <property type="entry name" value="FtsQ_DivIB"/>
</dbReference>
<dbReference type="Pfam" id="PF08478">
    <property type="entry name" value="POTRA_1"/>
    <property type="match status" value="1"/>
</dbReference>
<evidence type="ECO:0000256" key="7">
    <source>
        <dbReference type="ARBA" id="ARBA00023306"/>
    </source>
</evidence>
<keyword evidence="4 9" id="KW-0812">Transmembrane</keyword>
<dbReference type="RefSeq" id="WP_307683198.1">
    <property type="nucleotide sequence ID" value="NZ_JAUSQX010000001.1"/>
</dbReference>
<protein>
    <submittedName>
        <fullName evidence="11">Cell division protein FtsQ</fullName>
    </submittedName>
</protein>
<evidence type="ECO:0000256" key="6">
    <source>
        <dbReference type="ARBA" id="ARBA00023136"/>
    </source>
</evidence>
<feature type="region of interest" description="Disordered" evidence="8">
    <location>
        <begin position="62"/>
        <end position="109"/>
    </location>
</feature>
<keyword evidence="5 9" id="KW-1133">Transmembrane helix</keyword>
<dbReference type="PROSITE" id="PS51779">
    <property type="entry name" value="POTRA"/>
    <property type="match status" value="1"/>
</dbReference>
<keyword evidence="7" id="KW-0131">Cell cycle</keyword>
<evidence type="ECO:0000256" key="2">
    <source>
        <dbReference type="ARBA" id="ARBA00022475"/>
    </source>
</evidence>
<evidence type="ECO:0000256" key="3">
    <source>
        <dbReference type="ARBA" id="ARBA00022618"/>
    </source>
</evidence>
<keyword evidence="2" id="KW-1003">Cell membrane</keyword>
<dbReference type="PANTHER" id="PTHR37820:SF1">
    <property type="entry name" value="CELL DIVISION PROTEIN FTSQ"/>
    <property type="match status" value="1"/>
</dbReference>
<accession>A0ABT9NHZ2</accession>
<evidence type="ECO:0000256" key="4">
    <source>
        <dbReference type="ARBA" id="ARBA00022692"/>
    </source>
</evidence>
<dbReference type="PANTHER" id="PTHR37820">
    <property type="entry name" value="CELL DIVISION PROTEIN DIVIB"/>
    <property type="match status" value="1"/>
</dbReference>
<evidence type="ECO:0000256" key="5">
    <source>
        <dbReference type="ARBA" id="ARBA00022989"/>
    </source>
</evidence>
<evidence type="ECO:0000256" key="1">
    <source>
        <dbReference type="ARBA" id="ARBA00004370"/>
    </source>
</evidence>
<feature type="transmembrane region" description="Helical" evidence="9">
    <location>
        <begin position="170"/>
        <end position="191"/>
    </location>
</feature>
<dbReference type="InterPro" id="IPR013685">
    <property type="entry name" value="POTRA_FtsQ_type"/>
</dbReference>
<dbReference type="GO" id="GO:0051301">
    <property type="term" value="P:cell division"/>
    <property type="evidence" value="ECO:0007669"/>
    <property type="project" value="UniProtKB-KW"/>
</dbReference>
<evidence type="ECO:0000256" key="8">
    <source>
        <dbReference type="SAM" id="MobiDB-lite"/>
    </source>
</evidence>
<feature type="compositionally biased region" description="Basic residues" evidence="8">
    <location>
        <begin position="1"/>
        <end position="11"/>
    </location>
</feature>
<organism evidence="11 12">
    <name type="scientific">Trueperella bonasi</name>
    <dbReference type="NCBI Taxonomy" id="312286"/>
    <lineage>
        <taxon>Bacteria</taxon>
        <taxon>Bacillati</taxon>
        <taxon>Actinomycetota</taxon>
        <taxon>Actinomycetes</taxon>
        <taxon>Actinomycetales</taxon>
        <taxon>Actinomycetaceae</taxon>
        <taxon>Trueperella</taxon>
    </lineage>
</organism>
<comment type="caution">
    <text evidence="11">The sequence shown here is derived from an EMBL/GenBank/DDBJ whole genome shotgun (WGS) entry which is preliminary data.</text>
</comment>
<sequence length="394" mass="42815">MRAPRQPRKPSRLTTQSPVPREGGGELPAKRRPTMEDHIPTAPAPEVWHDWEDVEDAEWYEDPEDLAQEVALERPDNDDGARVEAGETDDAKPEDLAEGTPEELREGAVQSRSKALAKISELELGKRAGMLWAQTRAHVLERNDYQDGGNSISLDARRQERRREEKKIRLKRLGIVAGILAAGAFVAWLLLGSPLTRYEFDAADITGYSEPSIVNRAQVEEVVARRDGDSVLLLDERTLENEIVSEIPEIATASVDRHFPDGLSVAITEAVPVACMSADEGCVAVTESGDYLDIPPDLASTLPRIGDIGAELDSAAAVADALAVLGTLSASTRALVSEISIANGDLVTINFTDGRSVFWGGLDRNDFKSQVLDALVNQPASHYDVSIPEAPVSR</sequence>
<feature type="compositionally biased region" description="Basic and acidic residues" evidence="8">
    <location>
        <begin position="71"/>
        <end position="95"/>
    </location>
</feature>
<dbReference type="Gene3D" id="3.10.20.310">
    <property type="entry name" value="membrane protein fhac"/>
    <property type="match status" value="1"/>
</dbReference>
<keyword evidence="12" id="KW-1185">Reference proteome</keyword>
<feature type="domain" description="POTRA" evidence="10">
    <location>
        <begin position="198"/>
        <end position="270"/>
    </location>
</feature>
<feature type="region of interest" description="Disordered" evidence="8">
    <location>
        <begin position="1"/>
        <end position="49"/>
    </location>
</feature>
<proteinExistence type="predicted"/>
<dbReference type="Proteomes" id="UP001243212">
    <property type="component" value="Unassembled WGS sequence"/>
</dbReference>
<evidence type="ECO:0000313" key="12">
    <source>
        <dbReference type="Proteomes" id="UP001243212"/>
    </source>
</evidence>
<keyword evidence="3 11" id="KW-0132">Cell division</keyword>
<name>A0ABT9NHZ2_9ACTO</name>
<evidence type="ECO:0000259" key="10">
    <source>
        <dbReference type="PROSITE" id="PS51779"/>
    </source>
</evidence>
<evidence type="ECO:0000256" key="9">
    <source>
        <dbReference type="SAM" id="Phobius"/>
    </source>
</evidence>
<keyword evidence="6 9" id="KW-0472">Membrane</keyword>
<gene>
    <name evidence="11" type="ORF">J2S70_001599</name>
</gene>